<evidence type="ECO:0000256" key="2">
    <source>
        <dbReference type="ARBA" id="ARBA00022448"/>
    </source>
</evidence>
<keyword evidence="3" id="KW-0926">Vacuole</keyword>
<dbReference type="FunFam" id="1.20.1110.10:FF:000039">
    <property type="entry name" value="Calcium-transporting ATPase"/>
    <property type="match status" value="1"/>
</dbReference>
<dbReference type="NCBIfam" id="TIGR01517">
    <property type="entry name" value="ATPase-IIB_Ca"/>
    <property type="match status" value="1"/>
</dbReference>
<dbReference type="SFLD" id="SFLDG00002">
    <property type="entry name" value="C1.7:_P-type_atpase_like"/>
    <property type="match status" value="1"/>
</dbReference>
<dbReference type="CDD" id="cd02081">
    <property type="entry name" value="P-type_ATPase_Ca_PMCA-like"/>
    <property type="match status" value="1"/>
</dbReference>
<dbReference type="Gene3D" id="3.40.1110.10">
    <property type="entry name" value="Calcium-transporting ATPase, cytoplasmic domain N"/>
    <property type="match status" value="1"/>
</dbReference>
<keyword evidence="10" id="KW-0460">Magnesium</keyword>
<keyword evidence="14 18" id="KW-0472">Membrane</keyword>
<dbReference type="GO" id="GO:0046872">
    <property type="term" value="F:metal ion binding"/>
    <property type="evidence" value="ECO:0007669"/>
    <property type="project" value="UniProtKB-KW"/>
</dbReference>
<evidence type="ECO:0000256" key="5">
    <source>
        <dbReference type="ARBA" id="ARBA00022692"/>
    </source>
</evidence>
<dbReference type="SFLD" id="SFLDF00027">
    <property type="entry name" value="p-type_atpase"/>
    <property type="match status" value="1"/>
</dbReference>
<feature type="transmembrane region" description="Helical" evidence="18">
    <location>
        <begin position="311"/>
        <end position="332"/>
    </location>
</feature>
<dbReference type="RefSeq" id="XP_018127306.2">
    <property type="nucleotide sequence ID" value="XM_018277756.2"/>
</dbReference>
<dbReference type="SUPFAM" id="SSF81660">
    <property type="entry name" value="Metal cation-transporting ATPase, ATP-binding domain N"/>
    <property type="match status" value="1"/>
</dbReference>
<dbReference type="Gene3D" id="3.40.50.1000">
    <property type="entry name" value="HAD superfamily/HAD-like"/>
    <property type="match status" value="1"/>
</dbReference>
<keyword evidence="12 18" id="KW-1133">Transmembrane helix</keyword>
<dbReference type="InterPro" id="IPR023299">
    <property type="entry name" value="ATPase_P-typ_cyto_dom_N"/>
</dbReference>
<evidence type="ECO:0000256" key="14">
    <source>
        <dbReference type="ARBA" id="ARBA00023136"/>
    </source>
</evidence>
<dbReference type="InterPro" id="IPR006408">
    <property type="entry name" value="P-type_ATPase_IIB"/>
</dbReference>
<dbReference type="NCBIfam" id="TIGR01494">
    <property type="entry name" value="ATPase_P-type"/>
    <property type="match status" value="1"/>
</dbReference>
<evidence type="ECO:0000256" key="4">
    <source>
        <dbReference type="ARBA" id="ARBA00022568"/>
    </source>
</evidence>
<dbReference type="EMBL" id="KV460252">
    <property type="protein sequence ID" value="OBT93573.2"/>
    <property type="molecule type" value="Genomic_DNA"/>
</dbReference>
<dbReference type="InterPro" id="IPR036412">
    <property type="entry name" value="HAD-like_sf"/>
</dbReference>
<evidence type="ECO:0000256" key="16">
    <source>
        <dbReference type="ARBA" id="ARBA00048694"/>
    </source>
</evidence>
<keyword evidence="7 18" id="KW-0547">Nucleotide-binding</keyword>
<comment type="function">
    <text evidence="18">Catalyzes the hydrolysis of ATP coupled with the transport of calcium.</text>
</comment>
<dbReference type="SUPFAM" id="SSF81665">
    <property type="entry name" value="Calcium ATPase, transmembrane domain M"/>
    <property type="match status" value="1"/>
</dbReference>
<evidence type="ECO:0000256" key="10">
    <source>
        <dbReference type="ARBA" id="ARBA00022842"/>
    </source>
</evidence>
<comment type="subcellular location">
    <subcellularLocation>
        <location evidence="18">Membrane</location>
        <topology evidence="18">Multi-pass membrane protein</topology>
    </subcellularLocation>
    <subcellularLocation>
        <location evidence="1">Vacuole membrane</location>
        <topology evidence="1">Multi-pass membrane protein</topology>
    </subcellularLocation>
</comment>
<evidence type="ECO:0000313" key="22">
    <source>
        <dbReference type="Proteomes" id="UP000091956"/>
    </source>
</evidence>
<dbReference type="GO" id="GO:0005886">
    <property type="term" value="C:plasma membrane"/>
    <property type="evidence" value="ECO:0007669"/>
    <property type="project" value="TreeGrafter"/>
</dbReference>
<dbReference type="FunFam" id="2.70.150.10:FF:000028">
    <property type="entry name" value="Calcium-transporting ATPase"/>
    <property type="match status" value="1"/>
</dbReference>
<dbReference type="SUPFAM" id="SSF56784">
    <property type="entry name" value="HAD-like"/>
    <property type="match status" value="1"/>
</dbReference>
<dbReference type="PANTHER" id="PTHR24093">
    <property type="entry name" value="CATION TRANSPORTING ATPASE"/>
    <property type="match status" value="1"/>
</dbReference>
<dbReference type="FunFam" id="3.40.50.1000:FF:000018">
    <property type="entry name" value="Calcium-transporting ATPase"/>
    <property type="match status" value="1"/>
</dbReference>
<feature type="transmembrane region" description="Helical" evidence="18">
    <location>
        <begin position="556"/>
        <end position="585"/>
    </location>
</feature>
<dbReference type="Pfam" id="PF00122">
    <property type="entry name" value="E1-E2_ATPase"/>
    <property type="match status" value="1"/>
</dbReference>
<feature type="region of interest" description="Disordered" evidence="19">
    <location>
        <begin position="636"/>
        <end position="666"/>
    </location>
</feature>
<dbReference type="InterPro" id="IPR023298">
    <property type="entry name" value="ATPase_P-typ_TM_dom_sf"/>
</dbReference>
<evidence type="ECO:0000256" key="15">
    <source>
        <dbReference type="ARBA" id="ARBA00038148"/>
    </source>
</evidence>
<dbReference type="Gene3D" id="2.70.150.10">
    <property type="entry name" value="Calcium-transporting ATPase, cytoplasmic transduction domain A"/>
    <property type="match status" value="1"/>
</dbReference>
<feature type="transmembrane region" description="Helical" evidence="18">
    <location>
        <begin position="1199"/>
        <end position="1218"/>
    </location>
</feature>
<dbReference type="GO" id="GO:0005388">
    <property type="term" value="F:P-type calcium transporter activity"/>
    <property type="evidence" value="ECO:0007669"/>
    <property type="project" value="UniProtKB-EC"/>
</dbReference>
<keyword evidence="8 18" id="KW-0106">Calcium</keyword>
<dbReference type="GO" id="GO:0006874">
    <property type="term" value="P:intracellular calcium ion homeostasis"/>
    <property type="evidence" value="ECO:0007669"/>
    <property type="project" value="TreeGrafter"/>
</dbReference>
<comment type="catalytic activity">
    <reaction evidence="16 18">
        <text>Ca(2+)(in) + ATP + H2O = Ca(2+)(out) + ADP + phosphate + H(+)</text>
        <dbReference type="Rhea" id="RHEA:18105"/>
        <dbReference type="ChEBI" id="CHEBI:15377"/>
        <dbReference type="ChEBI" id="CHEBI:15378"/>
        <dbReference type="ChEBI" id="CHEBI:29108"/>
        <dbReference type="ChEBI" id="CHEBI:30616"/>
        <dbReference type="ChEBI" id="CHEBI:43474"/>
        <dbReference type="ChEBI" id="CHEBI:456216"/>
        <dbReference type="EC" id="7.2.2.10"/>
    </reaction>
</comment>
<keyword evidence="5 18" id="KW-0812">Transmembrane</keyword>
<evidence type="ECO:0000256" key="6">
    <source>
        <dbReference type="ARBA" id="ARBA00022723"/>
    </source>
</evidence>
<evidence type="ECO:0000256" key="11">
    <source>
        <dbReference type="ARBA" id="ARBA00022967"/>
    </source>
</evidence>
<name>A0A1B8GCM5_9PEZI</name>
<dbReference type="EC" id="7.2.2.10" evidence="18"/>
<sequence>MGISPGHDVESRLVSFDTPRRPKPPTITVTPGVSLPTCASCLTPPCLTASCLTPSCLTPSCLPHQTILQASQDDRDSSSTTRLATAYDAPQRVVAADNASQPLLGPGTGRGRSSSSSSFASSLRPDAPPRRIFPNIPIDASASGSLEPYPRSPSLHDGSSTTTMAPVFSVGRSRASSGITVIRHGDNDNILAPGPGKRVSSHTEDNPFAFGPNVIAEMIASKSLTEFQALGGLAKLAQGLRTDLLTGLSLDEAWLHGTVRSGSASLATAARHQESYQVLQARRAVYGTNRLPDQKTKGIFELMILALSDKVLVLLSVVAIISLSLGLYQAFGQPHKPGQPRVEWVEGVTIMVAVIIVVVTGALNDYQKERQFAQLNKRKEDRMVKAIRSGRSVEISIYDVLAGDVLHLEPGDLVPADGILISGYTVRCDESSMTGESEQIQKVAGDEALARLHTSGDVDSLDPFIIAGSKVLEGIGTYIVTGVGINSTHGRLMMSLTERTDETPLQKKLSIVADKIAISGVAAAVTLFVVLTAKFLSQLSGSHDSPFEQVQAFLRIFIVSIAIVVVAVPEGLPLAVTLALAIAVTRMLKDNNLVRILSACETMGNATTVCCDKTGTLTTNRMTVCAGTVGVAGRFLDEGSQPGGSESRRGSVRPNSYNTMEGTAGSSAWKDGAVPTGTFCSLLASDVRDIMVKSIAINSTAFEGEEDGKPAYIGSKTEAALLTFARDWLGMQPLDVERENAEVVEIYPFNSTRKCMAVVTQLPNGLYRIYLKGAPEIVLEKSSRVISKTTSQLSENVNLTEDRLEVLTGAINEYASQSLRTLGFAYRDLPSWPPLGDGVGEVPFDDIFADMTFVGVLGLQDPLRPGVEAAVELCQHAGVFVRMVTGDSVRTAQAVARKCGILTESGVIMEGPDFRKLSVPEMDSILPHLQVLARSSPEDKRMLVKRLKELGETVAVTGDGSNDGPALRAADVGFSMGISGTEVAKDASSIILMDDNFSSIVKAIEWGRTVNDVIKKFLHFQLTVNVTAVTLTFVSAVASNKEESILTPVQLLWVNLIMDTFAALALATEPANPTVLEREPERKTAPLISPTGWKMIIGQAIYQLIAVMLLYFKGNEMLGYTQPEDMERLQTLIFNAFVWMQVFNLTNNRRLDNKLNVFSGILQNPFFIAVNMVIITGQVLIIYFGGSVLATTRLSANEWAISLLIGFASLPVGMLLRLTPDASLQRIFTFRVGTQRSRETRASEASEGDQWHRAIENVRFKLGSRRQPRSSRLERLRRGILPFVKAKLFGVAQDDDGEVDEISPLLPFNSRQDLSRTGSICAPAAAVMAGIVAGGVAGWPRIPDET</sequence>
<organism evidence="21 22">
    <name type="scientific">Pseudogymnoascus verrucosus</name>
    <dbReference type="NCBI Taxonomy" id="342668"/>
    <lineage>
        <taxon>Eukaryota</taxon>
        <taxon>Fungi</taxon>
        <taxon>Dikarya</taxon>
        <taxon>Ascomycota</taxon>
        <taxon>Pezizomycotina</taxon>
        <taxon>Leotiomycetes</taxon>
        <taxon>Thelebolales</taxon>
        <taxon>Thelebolaceae</taxon>
        <taxon>Pseudogymnoascus</taxon>
    </lineage>
</organism>
<keyword evidence="4 18" id="KW-0109">Calcium transport</keyword>
<feature type="transmembrane region" description="Helical" evidence="18">
    <location>
        <begin position="1320"/>
        <end position="1339"/>
    </location>
</feature>
<evidence type="ECO:0000256" key="17">
    <source>
        <dbReference type="ARBA" id="ARBA00059328"/>
    </source>
</evidence>
<dbReference type="SUPFAM" id="SSF81653">
    <property type="entry name" value="Calcium ATPase, transduction domain A"/>
    <property type="match status" value="1"/>
</dbReference>
<dbReference type="SMART" id="SM00831">
    <property type="entry name" value="Cation_ATPase_N"/>
    <property type="match status" value="1"/>
</dbReference>
<feature type="transmembrane region" description="Helical" evidence="18">
    <location>
        <begin position="516"/>
        <end position="536"/>
    </location>
</feature>
<feature type="compositionally biased region" description="Polar residues" evidence="19">
    <location>
        <begin position="653"/>
        <end position="666"/>
    </location>
</feature>
<dbReference type="InterPro" id="IPR023214">
    <property type="entry name" value="HAD_sf"/>
</dbReference>
<evidence type="ECO:0000256" key="18">
    <source>
        <dbReference type="RuleBase" id="RU361146"/>
    </source>
</evidence>
<dbReference type="SFLD" id="SFLDS00003">
    <property type="entry name" value="Haloacid_Dehalogenase"/>
    <property type="match status" value="1"/>
</dbReference>
<keyword evidence="13 18" id="KW-0406">Ion transport</keyword>
<dbReference type="InterPro" id="IPR006068">
    <property type="entry name" value="ATPase_P-typ_cation-transptr_C"/>
</dbReference>
<feature type="compositionally biased region" description="Low complexity" evidence="19">
    <location>
        <begin position="111"/>
        <end position="125"/>
    </location>
</feature>
<dbReference type="GO" id="GO:0016887">
    <property type="term" value="F:ATP hydrolysis activity"/>
    <property type="evidence" value="ECO:0007669"/>
    <property type="project" value="InterPro"/>
</dbReference>
<keyword evidence="9 18" id="KW-0067">ATP-binding</keyword>
<feature type="transmembrane region" description="Helical" evidence="18">
    <location>
        <begin position="1166"/>
        <end position="1187"/>
    </location>
</feature>
<dbReference type="InterPro" id="IPR001757">
    <property type="entry name" value="P_typ_ATPase"/>
</dbReference>
<gene>
    <name evidence="21" type="ORF">VE01_08331</name>
</gene>
<evidence type="ECO:0000256" key="12">
    <source>
        <dbReference type="ARBA" id="ARBA00022989"/>
    </source>
</evidence>
<dbReference type="Pfam" id="PF13246">
    <property type="entry name" value="Cation_ATPase"/>
    <property type="match status" value="1"/>
</dbReference>
<evidence type="ECO:0000256" key="19">
    <source>
        <dbReference type="SAM" id="MobiDB-lite"/>
    </source>
</evidence>
<dbReference type="GeneID" id="28841717"/>
<dbReference type="InterPro" id="IPR044492">
    <property type="entry name" value="P_typ_ATPase_HD_dom"/>
</dbReference>
<dbReference type="PRINTS" id="PR00120">
    <property type="entry name" value="HATPASE"/>
</dbReference>
<feature type="domain" description="Cation-transporting P-type ATPase N-terminal" evidence="20">
    <location>
        <begin position="226"/>
        <end position="327"/>
    </location>
</feature>
<evidence type="ECO:0000256" key="1">
    <source>
        <dbReference type="ARBA" id="ARBA00004128"/>
    </source>
</evidence>
<dbReference type="InterPro" id="IPR059000">
    <property type="entry name" value="ATPase_P-type_domA"/>
</dbReference>
<comment type="function">
    <text evidence="17">This magnesium-dependent enzyme catalyzes the hydrolysis of ATP coupled with the transport of calcium. Transports the calcium to the vacuole and participates in the control of the cytosolic free calcium.</text>
</comment>
<proteinExistence type="inferred from homology"/>
<feature type="transmembrane region" description="Helical" evidence="18">
    <location>
        <begin position="1017"/>
        <end position="1038"/>
    </location>
</feature>
<dbReference type="Proteomes" id="UP000091956">
    <property type="component" value="Unassembled WGS sequence"/>
</dbReference>
<keyword evidence="11" id="KW-1278">Translocase</keyword>
<evidence type="ECO:0000256" key="7">
    <source>
        <dbReference type="ARBA" id="ARBA00022741"/>
    </source>
</evidence>
<dbReference type="PROSITE" id="PS00154">
    <property type="entry name" value="ATPASE_E1_E2"/>
    <property type="match status" value="1"/>
</dbReference>
<dbReference type="Pfam" id="PF00690">
    <property type="entry name" value="Cation_ATPase_N"/>
    <property type="match status" value="1"/>
</dbReference>
<evidence type="ECO:0000313" key="21">
    <source>
        <dbReference type="EMBL" id="OBT93573.2"/>
    </source>
</evidence>
<evidence type="ECO:0000256" key="9">
    <source>
        <dbReference type="ARBA" id="ARBA00022840"/>
    </source>
</evidence>
<dbReference type="Pfam" id="PF00689">
    <property type="entry name" value="Cation_ATPase_C"/>
    <property type="match status" value="1"/>
</dbReference>
<evidence type="ECO:0000256" key="3">
    <source>
        <dbReference type="ARBA" id="ARBA00022554"/>
    </source>
</evidence>
<keyword evidence="6" id="KW-0479">Metal-binding</keyword>
<feature type="transmembrane region" description="Helical" evidence="18">
    <location>
        <begin position="344"/>
        <end position="363"/>
    </location>
</feature>
<dbReference type="InterPro" id="IPR004014">
    <property type="entry name" value="ATPase_P-typ_cation-transptr_N"/>
</dbReference>
<dbReference type="InterPro" id="IPR008250">
    <property type="entry name" value="ATPase_P-typ_transduc_dom_A_sf"/>
</dbReference>
<evidence type="ECO:0000259" key="20">
    <source>
        <dbReference type="SMART" id="SM00831"/>
    </source>
</evidence>
<dbReference type="PRINTS" id="PR00119">
    <property type="entry name" value="CATATPASE"/>
</dbReference>
<comment type="similarity">
    <text evidence="15 18">Belongs to the cation transport ATPase (P-type) (TC 3.A.3) family.</text>
</comment>
<dbReference type="InterPro" id="IPR018303">
    <property type="entry name" value="ATPase_P-typ_P_site"/>
</dbReference>
<feature type="transmembrane region" description="Helical" evidence="18">
    <location>
        <begin position="1092"/>
        <end position="1112"/>
    </location>
</feature>
<keyword evidence="22" id="KW-1185">Reference proteome</keyword>
<feature type="region of interest" description="Disordered" evidence="19">
    <location>
        <begin position="1"/>
        <end position="28"/>
    </location>
</feature>
<dbReference type="GO" id="GO:0005524">
    <property type="term" value="F:ATP binding"/>
    <property type="evidence" value="ECO:0007669"/>
    <property type="project" value="UniProtKB-KW"/>
</dbReference>
<dbReference type="STRING" id="342668.A0A1B8GCM5"/>
<evidence type="ECO:0000256" key="13">
    <source>
        <dbReference type="ARBA" id="ARBA00023065"/>
    </source>
</evidence>
<feature type="region of interest" description="Disordered" evidence="19">
    <location>
        <begin position="70"/>
        <end position="164"/>
    </location>
</feature>
<evidence type="ECO:0000256" key="8">
    <source>
        <dbReference type="ARBA" id="ARBA00022837"/>
    </source>
</evidence>
<reference evidence="21 22" key="1">
    <citation type="submission" date="2016-03" db="EMBL/GenBank/DDBJ databases">
        <title>Comparative genomics of Pseudogymnoascus destructans, the fungus causing white-nose syndrome of bats.</title>
        <authorList>
            <person name="Palmer J.M."/>
            <person name="Drees K.P."/>
            <person name="Foster J.T."/>
            <person name="Lindner D.L."/>
        </authorList>
    </citation>
    <scope>NUCLEOTIDE SEQUENCE [LARGE SCALE GENOMIC DNA]</scope>
    <source>
        <strain evidence="21 22">UAMH 10579</strain>
    </source>
</reference>
<dbReference type="PANTHER" id="PTHR24093:SF369">
    <property type="entry name" value="CALCIUM-TRANSPORTING ATPASE"/>
    <property type="match status" value="1"/>
</dbReference>
<dbReference type="Gene3D" id="1.20.1110.10">
    <property type="entry name" value="Calcium-transporting ATPase, transmembrane domain"/>
    <property type="match status" value="1"/>
</dbReference>
<comment type="caution">
    <text evidence="18">Lacks conserved residue(s) required for the propagation of feature annotation.</text>
</comment>
<dbReference type="GO" id="GO:0005774">
    <property type="term" value="C:vacuolar membrane"/>
    <property type="evidence" value="ECO:0007669"/>
    <property type="project" value="UniProtKB-SubCell"/>
</dbReference>
<protein>
    <recommendedName>
        <fullName evidence="18">Calcium-transporting ATPase</fullName>
        <ecNumber evidence="18">7.2.2.10</ecNumber>
    </recommendedName>
</protein>
<keyword evidence="2 18" id="KW-0813">Transport</keyword>
<accession>A0A1B8GCM5</accession>
<reference evidence="22" key="2">
    <citation type="journal article" date="2018" name="Nat. Commun.">
        <title>Extreme sensitivity to ultraviolet light in the fungal pathogen causing white-nose syndrome of bats.</title>
        <authorList>
            <person name="Palmer J.M."/>
            <person name="Drees K.P."/>
            <person name="Foster J.T."/>
            <person name="Lindner D.L."/>
        </authorList>
    </citation>
    <scope>NUCLEOTIDE SEQUENCE [LARGE SCALE GENOMIC DNA]</scope>
    <source>
        <strain evidence="22">UAMH 10579</strain>
    </source>
</reference>